<keyword evidence="5 15" id="KW-0472">Membrane</keyword>
<comment type="caution">
    <text evidence="16">The sequence shown here is derived from an EMBL/GenBank/DDBJ whole genome shotgun (WGS) entry which is preliminary data.</text>
</comment>
<dbReference type="PANTHER" id="PTHR21347">
    <property type="entry name" value="CLEFT LIP AND PALATE ASSOCIATED TRANSMEMBRANE PROTEIN-RELATED"/>
    <property type="match status" value="1"/>
</dbReference>
<dbReference type="AlphaFoldDB" id="A0A8S3ZMV3"/>
<accession>A0A8S3ZMV3</accession>
<sequence>MLGVPWTKILLGAFVGYLAYTIYTLYSIFMPQPCTKSQHCIKPYLLTKPKLGLQISTSTQASQGAALTTIWKYDNFTIDAIVEKTVNVSVPLKTRKNGTLYVHAIIYPRGSQSPEKDYLAYSVSKITTYSLPQASFINLLGNKDQTENNTSKSASGKKEEKVLPLTHWRQRLSVNVLEDHIDLDRQKIPGEIYPYLRTTQDGRHYYPIVFIDELGYRISDLLPLNESATVMPLTITYSPISFGKLRLWINIQQSLKMLTELGFTEKDTDEIKGIFADTNFYFLMLTFTVAAFHLLFDFLAFKNDIQYWHARDTMVGLSTKV</sequence>
<dbReference type="OrthoDB" id="378564at2759"/>
<evidence type="ECO:0000256" key="14">
    <source>
        <dbReference type="ARBA" id="ARBA00093208"/>
    </source>
</evidence>
<dbReference type="InterPro" id="IPR008429">
    <property type="entry name" value="CLPTM1"/>
</dbReference>
<comment type="function">
    <text evidence="13">Scramblase that mediates the translocation of glucosaminylphosphatidylinositol (alpha-D-GlcN-(1-6)-(1,2-diacyl-sn-glycero-3-phospho)-1D-myo-inositol, GlcN-PI) across the endoplasmic reticulum (ER) membrane, from the cytosolic leaflet to the luminal leaflet of the ER membrane, where it participates in the biosynthesis of glycosylphosphatidylinositol (GPI). GPI is a lipid glycoconjugate involved in post-translational modification of proteins. Can also translocate 1,2-diacyl-sn-glycero-3-phospho-(1D-myo-inositol) (phosphatidylinositol or PI), as well as several other phospholipids (1,2-diacyl-sn-glycero-3-phosphocholine, 1,2-diacyl-sn-glycero-3-phosphoethanolamine), and N-acetylglucosaminylphosphatidylinositol (GlcNAc-PI) in vitro.</text>
</comment>
<dbReference type="PANTHER" id="PTHR21347:SF0">
    <property type="entry name" value="LIPID SCRAMBLASE CLPTM1L"/>
    <property type="match status" value="1"/>
</dbReference>
<comment type="catalytic activity">
    <reaction evidence="7">
        <text>a 1,2-diacyl-sn-glycero-3-phosphocholine(in) = a 1,2-diacyl-sn-glycero-3-phosphocholine(out)</text>
        <dbReference type="Rhea" id="RHEA:38571"/>
        <dbReference type="ChEBI" id="CHEBI:57643"/>
    </reaction>
</comment>
<comment type="catalytic activity">
    <reaction evidence="14">
        <text>a 6-(alpha-D-glucosaminyl)-1-(1,2-diacyl-sn-glycero-3-phospho)-1D-myo-inositol(in) = a 6-(alpha-D-glucosaminyl)-1-(1,2-diacyl-sn-glycero-3-phospho)-1D-myo-inositol(out)</text>
        <dbReference type="Rhea" id="RHEA:71491"/>
        <dbReference type="ChEBI" id="CHEBI:57997"/>
    </reaction>
</comment>
<evidence type="ECO:0000256" key="13">
    <source>
        <dbReference type="ARBA" id="ARBA00045827"/>
    </source>
</evidence>
<protein>
    <recommendedName>
        <fullName evidence="10">Lipid scramblase CLPTM1L</fullName>
    </recommendedName>
    <alternativeName>
        <fullName evidence="12">Cisplatin resistance-related protein 9</fullName>
    </alternativeName>
    <alternativeName>
        <fullName evidence="11">Cleft lip and palate transmembrane protein 1-like protein</fullName>
    </alternativeName>
</protein>
<evidence type="ECO:0000256" key="5">
    <source>
        <dbReference type="ARBA" id="ARBA00023136"/>
    </source>
</evidence>
<evidence type="ECO:0000256" key="8">
    <source>
        <dbReference type="ARBA" id="ARBA00035895"/>
    </source>
</evidence>
<evidence type="ECO:0000256" key="10">
    <source>
        <dbReference type="ARBA" id="ARBA00040905"/>
    </source>
</evidence>
<evidence type="ECO:0000256" key="2">
    <source>
        <dbReference type="ARBA" id="ARBA00009310"/>
    </source>
</evidence>
<comment type="catalytic activity">
    <reaction evidence="8">
        <text>a 1,2-diacyl-sn-glycero-3-phospho-(1D-myo-inositol)(in) = a 1,2-diacyl-sn-glycero-3-phospho-(1D-myo-inositol)(out)</text>
        <dbReference type="Rhea" id="RHEA:38691"/>
        <dbReference type="ChEBI" id="CHEBI:57880"/>
    </reaction>
</comment>
<dbReference type="GO" id="GO:0016020">
    <property type="term" value="C:membrane"/>
    <property type="evidence" value="ECO:0007669"/>
    <property type="project" value="UniProtKB-SubCell"/>
</dbReference>
<comment type="catalytic activity">
    <reaction evidence="9">
        <text>6-(alpha-D-glucosaminyl)-(1-octadecanoyl,2-(9Z)-octadecenoyl-sn-glycero-3-phospho)-1D-myo-inositol(in) = 6-(alpha-D-glucosaminyl)-(1-octadecanoyl,2-(9Z)-octadecenoyl-sn-glycero-3-phospho)-1D-myo-inositol(out)</text>
        <dbReference type="Rhea" id="RHEA:71495"/>
        <dbReference type="ChEBI" id="CHEBI:190691"/>
    </reaction>
</comment>
<evidence type="ECO:0000256" key="1">
    <source>
        <dbReference type="ARBA" id="ARBA00004141"/>
    </source>
</evidence>
<dbReference type="EMBL" id="CAJHNH020004312">
    <property type="protein sequence ID" value="CAG5130853.1"/>
    <property type="molecule type" value="Genomic_DNA"/>
</dbReference>
<comment type="subcellular location">
    <subcellularLocation>
        <location evidence="1">Membrane</location>
        <topology evidence="1">Multi-pass membrane protein</topology>
    </subcellularLocation>
</comment>
<evidence type="ECO:0000256" key="9">
    <source>
        <dbReference type="ARBA" id="ARBA00036810"/>
    </source>
</evidence>
<proteinExistence type="inferred from homology"/>
<feature type="non-terminal residue" evidence="16">
    <location>
        <position position="321"/>
    </location>
</feature>
<feature type="transmembrane region" description="Helical" evidence="15">
    <location>
        <begin position="280"/>
        <end position="301"/>
    </location>
</feature>
<evidence type="ECO:0000313" key="16">
    <source>
        <dbReference type="EMBL" id="CAG5130853.1"/>
    </source>
</evidence>
<name>A0A8S3ZMV3_9EUPU</name>
<evidence type="ECO:0000256" key="7">
    <source>
        <dbReference type="ARBA" id="ARBA00024631"/>
    </source>
</evidence>
<keyword evidence="17" id="KW-1185">Reference proteome</keyword>
<keyword evidence="3 15" id="KW-0812">Transmembrane</keyword>
<keyword evidence="4 15" id="KW-1133">Transmembrane helix</keyword>
<comment type="catalytic activity">
    <reaction evidence="6">
        <text>a 1,2-diacyl-sn-glycero-3-phosphoethanolamine(in) = a 1,2-diacyl-sn-glycero-3-phosphoethanolamine(out)</text>
        <dbReference type="Rhea" id="RHEA:38895"/>
        <dbReference type="ChEBI" id="CHEBI:64612"/>
    </reaction>
</comment>
<evidence type="ECO:0000256" key="4">
    <source>
        <dbReference type="ARBA" id="ARBA00022989"/>
    </source>
</evidence>
<evidence type="ECO:0000256" key="15">
    <source>
        <dbReference type="SAM" id="Phobius"/>
    </source>
</evidence>
<gene>
    <name evidence="16" type="ORF">CUNI_LOCUS16411</name>
</gene>
<evidence type="ECO:0000256" key="3">
    <source>
        <dbReference type="ARBA" id="ARBA00022692"/>
    </source>
</evidence>
<evidence type="ECO:0000256" key="11">
    <source>
        <dbReference type="ARBA" id="ARBA00042320"/>
    </source>
</evidence>
<organism evidence="16 17">
    <name type="scientific">Candidula unifasciata</name>
    <dbReference type="NCBI Taxonomy" id="100452"/>
    <lineage>
        <taxon>Eukaryota</taxon>
        <taxon>Metazoa</taxon>
        <taxon>Spiralia</taxon>
        <taxon>Lophotrochozoa</taxon>
        <taxon>Mollusca</taxon>
        <taxon>Gastropoda</taxon>
        <taxon>Heterobranchia</taxon>
        <taxon>Euthyneura</taxon>
        <taxon>Panpulmonata</taxon>
        <taxon>Eupulmonata</taxon>
        <taxon>Stylommatophora</taxon>
        <taxon>Helicina</taxon>
        <taxon>Helicoidea</taxon>
        <taxon>Geomitridae</taxon>
        <taxon>Candidula</taxon>
    </lineage>
</organism>
<dbReference type="Proteomes" id="UP000678393">
    <property type="component" value="Unassembled WGS sequence"/>
</dbReference>
<dbReference type="Pfam" id="PF05602">
    <property type="entry name" value="CLPTM1"/>
    <property type="match status" value="1"/>
</dbReference>
<evidence type="ECO:0000256" key="12">
    <source>
        <dbReference type="ARBA" id="ARBA00043155"/>
    </source>
</evidence>
<feature type="transmembrane region" description="Helical" evidence="15">
    <location>
        <begin position="9"/>
        <end position="29"/>
    </location>
</feature>
<evidence type="ECO:0000313" key="17">
    <source>
        <dbReference type="Proteomes" id="UP000678393"/>
    </source>
</evidence>
<reference evidence="16" key="1">
    <citation type="submission" date="2021-04" db="EMBL/GenBank/DDBJ databases">
        <authorList>
            <consortium name="Molecular Ecology Group"/>
        </authorList>
    </citation>
    <scope>NUCLEOTIDE SEQUENCE</scope>
</reference>
<evidence type="ECO:0000256" key="6">
    <source>
        <dbReference type="ARBA" id="ARBA00024615"/>
    </source>
</evidence>
<comment type="similarity">
    <text evidence="2">Belongs to the CLPTM1 family.</text>
</comment>
<dbReference type="GO" id="GO:0012505">
    <property type="term" value="C:endomembrane system"/>
    <property type="evidence" value="ECO:0007669"/>
    <property type="project" value="TreeGrafter"/>
</dbReference>